<dbReference type="InterPro" id="IPR038396">
    <property type="entry name" value="SpoIIAA-like_sf"/>
</dbReference>
<proteinExistence type="predicted"/>
<dbReference type="Pfam" id="PF11964">
    <property type="entry name" value="SpoIIAA-like"/>
    <property type="match status" value="1"/>
</dbReference>
<sequence length="120" mass="13980">MPYSIVKQTSDLNWIKISGQLTILDLLAIQVLDQESPQQSARLRTLIELENFEGWSNEPGWESTSFLPDQDDKNYRIAFVGDEKWKDEVFMFIGYPMRDIDIAFFPTTQLSEAQAWLSRD</sequence>
<dbReference type="InterPro" id="IPR036513">
    <property type="entry name" value="STAS_dom_sf"/>
</dbReference>
<dbReference type="STRING" id="980561.A1359_12460"/>
<keyword evidence="2" id="KW-1185">Reference proteome</keyword>
<dbReference type="EMBL" id="LUUI01000122">
    <property type="protein sequence ID" value="OAI13210.1"/>
    <property type="molecule type" value="Genomic_DNA"/>
</dbReference>
<dbReference type="SUPFAM" id="SSF52091">
    <property type="entry name" value="SpoIIaa-like"/>
    <property type="match status" value="1"/>
</dbReference>
<evidence type="ECO:0000313" key="2">
    <source>
        <dbReference type="Proteomes" id="UP000078476"/>
    </source>
</evidence>
<protein>
    <recommendedName>
        <fullName evidence="3">STAS/SEC14 domain-containing protein</fullName>
    </recommendedName>
</protein>
<dbReference type="Proteomes" id="UP000078476">
    <property type="component" value="Unassembled WGS sequence"/>
</dbReference>
<dbReference type="AlphaFoldDB" id="A0A177N7U3"/>
<comment type="caution">
    <text evidence="1">The sequence shown here is derived from an EMBL/GenBank/DDBJ whole genome shotgun (WGS) entry which is preliminary data.</text>
</comment>
<dbReference type="RefSeq" id="WP_066984418.1">
    <property type="nucleotide sequence ID" value="NZ_LUUI01000122.1"/>
</dbReference>
<reference evidence="1 2" key="1">
    <citation type="submission" date="2016-03" db="EMBL/GenBank/DDBJ databases">
        <authorList>
            <person name="Ploux O."/>
        </authorList>
    </citation>
    <scope>NUCLEOTIDE SEQUENCE [LARGE SCALE GENOMIC DNA]</scope>
    <source>
        <strain evidence="1 2">R-45370</strain>
    </source>
</reference>
<evidence type="ECO:0008006" key="3">
    <source>
        <dbReference type="Google" id="ProtNLM"/>
    </source>
</evidence>
<dbReference type="OrthoDB" id="5569963at2"/>
<dbReference type="InterPro" id="IPR021866">
    <property type="entry name" value="SpoIIAA-like"/>
</dbReference>
<dbReference type="Gene3D" id="3.40.50.10600">
    <property type="entry name" value="SpoIIaa-like domains"/>
    <property type="match status" value="1"/>
</dbReference>
<accession>A0A177N7U3</accession>
<gene>
    <name evidence="1" type="ORF">A1359_12460</name>
</gene>
<evidence type="ECO:0000313" key="1">
    <source>
        <dbReference type="EMBL" id="OAI13210.1"/>
    </source>
</evidence>
<name>A0A177N7U3_9GAMM</name>
<organism evidence="1 2">
    <name type="scientific">Methylomonas lenta</name>
    <dbReference type="NCBI Taxonomy" id="980561"/>
    <lineage>
        <taxon>Bacteria</taxon>
        <taxon>Pseudomonadati</taxon>
        <taxon>Pseudomonadota</taxon>
        <taxon>Gammaproteobacteria</taxon>
        <taxon>Methylococcales</taxon>
        <taxon>Methylococcaceae</taxon>
        <taxon>Methylomonas</taxon>
    </lineage>
</organism>